<keyword evidence="3" id="KW-1185">Reference proteome</keyword>
<evidence type="ECO:0000313" key="2">
    <source>
        <dbReference type="EMBL" id="SFQ14513.1"/>
    </source>
</evidence>
<dbReference type="GeneID" id="93709160"/>
<feature type="domain" description="Core" evidence="1">
    <location>
        <begin position="1"/>
        <end position="106"/>
    </location>
</feature>
<protein>
    <submittedName>
        <fullName evidence="2">Uncharacterized protein YqkB</fullName>
    </submittedName>
</protein>
<evidence type="ECO:0000259" key="1">
    <source>
        <dbReference type="Pfam" id="PF01521"/>
    </source>
</evidence>
<dbReference type="EMBL" id="FOXX01000001">
    <property type="protein sequence ID" value="SFQ14513.1"/>
    <property type="molecule type" value="Genomic_DNA"/>
</dbReference>
<accession>A0A1I5W497</accession>
<evidence type="ECO:0000313" key="3">
    <source>
        <dbReference type="Proteomes" id="UP000182762"/>
    </source>
</evidence>
<organism evidence="2 3">
    <name type="scientific">Priestia endophytica DSM 13796</name>
    <dbReference type="NCBI Taxonomy" id="1121089"/>
    <lineage>
        <taxon>Bacteria</taxon>
        <taxon>Bacillati</taxon>
        <taxon>Bacillota</taxon>
        <taxon>Bacilli</taxon>
        <taxon>Bacillales</taxon>
        <taxon>Bacillaceae</taxon>
        <taxon>Priestia</taxon>
    </lineage>
</organism>
<name>A0A1I5W497_9BACI</name>
<dbReference type="Pfam" id="PF01521">
    <property type="entry name" value="Fe-S_biosyn"/>
    <property type="match status" value="1"/>
</dbReference>
<dbReference type="InterPro" id="IPR000361">
    <property type="entry name" value="ATAP_core_dom"/>
</dbReference>
<dbReference type="RefSeq" id="WP_019391595.1">
    <property type="nucleotide sequence ID" value="NZ_FOXX01000001.1"/>
</dbReference>
<dbReference type="Proteomes" id="UP000182762">
    <property type="component" value="Unassembled WGS sequence"/>
</dbReference>
<dbReference type="SUPFAM" id="SSF89360">
    <property type="entry name" value="HesB-like domain"/>
    <property type="match status" value="1"/>
</dbReference>
<proteinExistence type="predicted"/>
<sequence>MNITFSERAAQEIEKLYPNAGEKNLKLKYDTEDTGCVMCGVTVLWFVKELSESDEKIETNAWPVYVEPSKNVFLDDELKIDYVESAHCFSLKSPGQILNARMSLIDKTIN</sequence>
<reference evidence="2 3" key="1">
    <citation type="submission" date="2016-10" db="EMBL/GenBank/DDBJ databases">
        <authorList>
            <person name="Varghese N."/>
            <person name="Submissions S."/>
        </authorList>
    </citation>
    <scope>NUCLEOTIDE SEQUENCE [LARGE SCALE GENOMIC DNA]</scope>
    <source>
        <strain evidence="2 3">DSM 13796</strain>
    </source>
</reference>
<dbReference type="Gene3D" id="2.60.300.12">
    <property type="entry name" value="HesB-like domain"/>
    <property type="match status" value="1"/>
</dbReference>
<dbReference type="InterPro" id="IPR035903">
    <property type="entry name" value="HesB-like_dom_sf"/>
</dbReference>
<gene>
    <name evidence="2" type="ORF">SAMN02745910_00387</name>
</gene>
<comment type="caution">
    <text evidence="2">The sequence shown here is derived from an EMBL/GenBank/DDBJ whole genome shotgun (WGS) entry which is preliminary data.</text>
</comment>